<keyword evidence="2" id="KW-1185">Reference proteome</keyword>
<dbReference type="AlphaFoldDB" id="A0A0R3PQI1"/>
<reference evidence="3" key="1">
    <citation type="submission" date="2017-02" db="UniProtKB">
        <authorList>
            <consortium name="WormBaseParasite"/>
        </authorList>
    </citation>
    <scope>IDENTIFICATION</scope>
</reference>
<evidence type="ECO:0000313" key="2">
    <source>
        <dbReference type="Proteomes" id="UP000267027"/>
    </source>
</evidence>
<sequence length="72" mass="7927">MWPGGARELFGIHLKAAGSADAWDSPWDRMVKSGPLFTSGPQAQNLLGIHLGSTWSGNARRSSVWDALQWYQ</sequence>
<accession>A0A0R3PQI1</accession>
<dbReference type="WBParaSite" id="ACOC_0000761101-mRNA-1">
    <property type="protein sequence ID" value="ACOC_0000761101-mRNA-1"/>
    <property type="gene ID" value="ACOC_0000761101"/>
</dbReference>
<protein>
    <submittedName>
        <fullName evidence="1 3">Uncharacterized protein</fullName>
    </submittedName>
</protein>
<dbReference type="EMBL" id="UYYA01004057">
    <property type="protein sequence ID" value="VDM59197.1"/>
    <property type="molecule type" value="Genomic_DNA"/>
</dbReference>
<evidence type="ECO:0000313" key="3">
    <source>
        <dbReference type="WBParaSite" id="ACOC_0000761101-mRNA-1"/>
    </source>
</evidence>
<proteinExistence type="predicted"/>
<dbReference type="Proteomes" id="UP000267027">
    <property type="component" value="Unassembled WGS sequence"/>
</dbReference>
<gene>
    <name evidence="1" type="ORF">ACOC_LOCUS7612</name>
</gene>
<organism evidence="3">
    <name type="scientific">Angiostrongylus costaricensis</name>
    <name type="common">Nematode worm</name>
    <dbReference type="NCBI Taxonomy" id="334426"/>
    <lineage>
        <taxon>Eukaryota</taxon>
        <taxon>Metazoa</taxon>
        <taxon>Ecdysozoa</taxon>
        <taxon>Nematoda</taxon>
        <taxon>Chromadorea</taxon>
        <taxon>Rhabditida</taxon>
        <taxon>Rhabditina</taxon>
        <taxon>Rhabditomorpha</taxon>
        <taxon>Strongyloidea</taxon>
        <taxon>Metastrongylidae</taxon>
        <taxon>Angiostrongylus</taxon>
    </lineage>
</organism>
<name>A0A0R3PQI1_ANGCS</name>
<evidence type="ECO:0000313" key="1">
    <source>
        <dbReference type="EMBL" id="VDM59197.1"/>
    </source>
</evidence>
<reference evidence="1 2" key="2">
    <citation type="submission" date="2018-11" db="EMBL/GenBank/DDBJ databases">
        <authorList>
            <consortium name="Pathogen Informatics"/>
        </authorList>
    </citation>
    <scope>NUCLEOTIDE SEQUENCE [LARGE SCALE GENOMIC DNA]</scope>
    <source>
        <strain evidence="1 2">Costa Rica</strain>
    </source>
</reference>